<dbReference type="Pfam" id="PF07811">
    <property type="entry name" value="TadE"/>
    <property type="match status" value="1"/>
</dbReference>
<evidence type="ECO:0000313" key="3">
    <source>
        <dbReference type="EMBL" id="NYG55131.1"/>
    </source>
</evidence>
<evidence type="ECO:0000313" key="4">
    <source>
        <dbReference type="Proteomes" id="UP000544110"/>
    </source>
</evidence>
<dbReference type="RefSeq" id="WP_343049164.1">
    <property type="nucleotide sequence ID" value="NZ_JACCAC010000001.1"/>
</dbReference>
<gene>
    <name evidence="3" type="ORF">BJ989_001435</name>
</gene>
<keyword evidence="1" id="KW-0812">Transmembrane</keyword>
<keyword evidence="4" id="KW-1185">Reference proteome</keyword>
<dbReference type="EMBL" id="JACCAC010000001">
    <property type="protein sequence ID" value="NYG55131.1"/>
    <property type="molecule type" value="Genomic_DNA"/>
</dbReference>
<evidence type="ECO:0000259" key="2">
    <source>
        <dbReference type="Pfam" id="PF07811"/>
    </source>
</evidence>
<comment type="caution">
    <text evidence="3">The sequence shown here is derived from an EMBL/GenBank/DDBJ whole genome shotgun (WGS) entry which is preliminary data.</text>
</comment>
<accession>A0A7Y9RRA5</accession>
<proteinExistence type="predicted"/>
<reference evidence="3 4" key="1">
    <citation type="submission" date="2020-07" db="EMBL/GenBank/DDBJ databases">
        <title>Sequencing the genomes of 1000 actinobacteria strains.</title>
        <authorList>
            <person name="Klenk H.-P."/>
        </authorList>
    </citation>
    <scope>NUCLEOTIDE SEQUENCE [LARGE SCALE GENOMIC DNA]</scope>
    <source>
        <strain evidence="3 4">DSM 24552</strain>
    </source>
</reference>
<evidence type="ECO:0000256" key="1">
    <source>
        <dbReference type="SAM" id="Phobius"/>
    </source>
</evidence>
<keyword evidence="1" id="KW-0472">Membrane</keyword>
<feature type="transmembrane region" description="Helical" evidence="1">
    <location>
        <begin position="12"/>
        <end position="35"/>
    </location>
</feature>
<name>A0A7Y9RRA5_9ACTN</name>
<organism evidence="3 4">
    <name type="scientific">Nocardioides perillae</name>
    <dbReference type="NCBI Taxonomy" id="1119534"/>
    <lineage>
        <taxon>Bacteria</taxon>
        <taxon>Bacillati</taxon>
        <taxon>Actinomycetota</taxon>
        <taxon>Actinomycetes</taxon>
        <taxon>Propionibacteriales</taxon>
        <taxon>Nocardioidaceae</taxon>
        <taxon>Nocardioides</taxon>
    </lineage>
</organism>
<dbReference type="Proteomes" id="UP000544110">
    <property type="component" value="Unassembled WGS sequence"/>
</dbReference>
<dbReference type="AlphaFoldDB" id="A0A7Y9RRA5"/>
<protein>
    <submittedName>
        <fullName evidence="3">Flp pilus assembly protein TadG</fullName>
    </submittedName>
</protein>
<keyword evidence="1" id="KW-1133">Transmembrane helix</keyword>
<sequence>MTTRRTRRDERGSMAVEIVILTPVLFAFVLLVVVFGKYVGVRGDVDAAARDAAREASFQTSRAAAEAAARQTVAVQLDGDTTCQRVAVDLTGWGPGGEVAVDLRCSTSLAGLGLIGVPGAAQVSGDAVVPLDPYRSYQ</sequence>
<dbReference type="InterPro" id="IPR012495">
    <property type="entry name" value="TadE-like_dom"/>
</dbReference>
<feature type="domain" description="TadE-like" evidence="2">
    <location>
        <begin position="12"/>
        <end position="54"/>
    </location>
</feature>